<reference evidence="1 2" key="1">
    <citation type="submission" date="2023-08" db="EMBL/GenBank/DDBJ databases">
        <title>Black Yeasts Isolated from many extreme environments.</title>
        <authorList>
            <person name="Coleine C."/>
            <person name="Stajich J.E."/>
            <person name="Selbmann L."/>
        </authorList>
    </citation>
    <scope>NUCLEOTIDE SEQUENCE [LARGE SCALE GENOMIC DNA]</scope>
    <source>
        <strain evidence="1 2">CCFEE 6328</strain>
    </source>
</reference>
<proteinExistence type="predicted"/>
<organism evidence="1 2">
    <name type="scientific">Exophiala sideris</name>
    <dbReference type="NCBI Taxonomy" id="1016849"/>
    <lineage>
        <taxon>Eukaryota</taxon>
        <taxon>Fungi</taxon>
        <taxon>Dikarya</taxon>
        <taxon>Ascomycota</taxon>
        <taxon>Pezizomycotina</taxon>
        <taxon>Eurotiomycetes</taxon>
        <taxon>Chaetothyriomycetidae</taxon>
        <taxon>Chaetothyriales</taxon>
        <taxon>Herpotrichiellaceae</taxon>
        <taxon>Exophiala</taxon>
    </lineage>
</organism>
<gene>
    <name evidence="1" type="ORF">LTR69_011329</name>
</gene>
<keyword evidence="2" id="KW-1185">Reference proteome</keyword>
<protein>
    <submittedName>
        <fullName evidence="1">Uncharacterized protein</fullName>
    </submittedName>
</protein>
<evidence type="ECO:0000313" key="2">
    <source>
        <dbReference type="Proteomes" id="UP001345691"/>
    </source>
</evidence>
<evidence type="ECO:0000313" key="1">
    <source>
        <dbReference type="EMBL" id="KAK5048738.1"/>
    </source>
</evidence>
<dbReference type="Proteomes" id="UP001345691">
    <property type="component" value="Unassembled WGS sequence"/>
</dbReference>
<accession>A0ABR0IWG1</accession>
<dbReference type="EMBL" id="JAVRRF010000054">
    <property type="protein sequence ID" value="KAK5048738.1"/>
    <property type="molecule type" value="Genomic_DNA"/>
</dbReference>
<sequence length="187" mass="20758">MSDWDKDEFMSQWDKKYVSTNLKPGARQYGKDFFLGLHAELITSHPGLQDVAYTLIAAACCAVGRADAVGRFFDDITVDATPEESERIFLRLREAVTIIFPYLGMPTCIPACYGMIGVIQRKGQSFASTKVLRKLTVTEEDTRKGSELRAKIYSGGYLIAKANEEVFELYESHLVVATAITALGATR</sequence>
<comment type="caution">
    <text evidence="1">The sequence shown here is derived from an EMBL/GenBank/DDBJ whole genome shotgun (WGS) entry which is preliminary data.</text>
</comment>
<name>A0ABR0IWG1_9EURO</name>